<sequence length="70" mass="7770">MKKLTVNQFAGAVTLLSFIVAVASLATFTGSGKSLPIDSETEKDMARYIHYLESHCRETPERPVCRNLPE</sequence>
<keyword evidence="2" id="KW-1185">Reference proteome</keyword>
<dbReference type="RefSeq" id="WP_002769426.1">
    <property type="nucleotide sequence ID" value="NZ_JH597773.1"/>
</dbReference>
<evidence type="ECO:0000313" key="2">
    <source>
        <dbReference type="Proteomes" id="UP000005737"/>
    </source>
</evidence>
<dbReference type="AlphaFoldDB" id="H2CKP2"/>
<dbReference type="Proteomes" id="UP000005737">
    <property type="component" value="Unassembled WGS sequence"/>
</dbReference>
<dbReference type="EMBL" id="JH597773">
    <property type="protein sequence ID" value="EHQ05097.1"/>
    <property type="molecule type" value="Genomic_DNA"/>
</dbReference>
<dbReference type="STRING" id="183.GCA_002009735_00367"/>
<organism evidence="1 2">
    <name type="scientific">Leptonema illini DSM 21528</name>
    <dbReference type="NCBI Taxonomy" id="929563"/>
    <lineage>
        <taxon>Bacteria</taxon>
        <taxon>Pseudomonadati</taxon>
        <taxon>Spirochaetota</taxon>
        <taxon>Spirochaetia</taxon>
        <taxon>Leptospirales</taxon>
        <taxon>Leptospiraceae</taxon>
        <taxon>Leptonema</taxon>
    </lineage>
</organism>
<gene>
    <name evidence="1" type="ORF">Lepil_0391</name>
</gene>
<protein>
    <submittedName>
        <fullName evidence="1">Uncharacterized protein</fullName>
    </submittedName>
</protein>
<accession>H2CKP2</accession>
<dbReference type="HOGENOM" id="CLU_2752965_0_0_12"/>
<evidence type="ECO:0000313" key="1">
    <source>
        <dbReference type="EMBL" id="EHQ05097.1"/>
    </source>
</evidence>
<name>H2CKP2_9LEPT</name>
<reference evidence="1 2" key="1">
    <citation type="submission" date="2011-10" db="EMBL/GenBank/DDBJ databases">
        <title>The Improved High-Quality Draft genome of Leptonema illini DSM 21528.</title>
        <authorList>
            <consortium name="US DOE Joint Genome Institute (JGI-PGF)"/>
            <person name="Lucas S."/>
            <person name="Copeland A."/>
            <person name="Lapidus A."/>
            <person name="Glavina del Rio T."/>
            <person name="Dalin E."/>
            <person name="Tice H."/>
            <person name="Bruce D."/>
            <person name="Goodwin L."/>
            <person name="Pitluck S."/>
            <person name="Peters L."/>
            <person name="Mikhailova N."/>
            <person name="Held B."/>
            <person name="Kyrpides N."/>
            <person name="Mavromatis K."/>
            <person name="Ivanova N."/>
            <person name="Markowitz V."/>
            <person name="Cheng J.-F."/>
            <person name="Hugenholtz P."/>
            <person name="Woyke T."/>
            <person name="Wu D."/>
            <person name="Gronow S."/>
            <person name="Wellnitz S."/>
            <person name="Brambilla E.-M."/>
            <person name="Klenk H.-P."/>
            <person name="Eisen J.A."/>
        </authorList>
    </citation>
    <scope>NUCLEOTIDE SEQUENCE [LARGE SCALE GENOMIC DNA]</scope>
    <source>
        <strain evidence="1 2">DSM 21528</strain>
    </source>
</reference>
<proteinExistence type="predicted"/>